<dbReference type="Pfam" id="PF13631">
    <property type="entry name" value="Cytochrom_B_N_2"/>
    <property type="match status" value="1"/>
</dbReference>
<organism evidence="3 4">
    <name type="scientific">Candidatus Magnetobacterium bavaricum</name>
    <dbReference type="NCBI Taxonomy" id="29290"/>
    <lineage>
        <taxon>Bacteria</taxon>
        <taxon>Pseudomonadati</taxon>
        <taxon>Nitrospirota</taxon>
        <taxon>Thermodesulfovibrionia</taxon>
        <taxon>Thermodesulfovibrionales</taxon>
        <taxon>Candidatus Magnetobacteriaceae</taxon>
        <taxon>Candidatus Magnetobacterium</taxon>
    </lineage>
</organism>
<dbReference type="SUPFAM" id="SSF81342">
    <property type="entry name" value="Transmembrane di-heme cytochromes"/>
    <property type="match status" value="1"/>
</dbReference>
<dbReference type="InterPro" id="IPR027387">
    <property type="entry name" value="Cytb/b6-like_sf"/>
</dbReference>
<feature type="transmembrane region" description="Helical" evidence="1">
    <location>
        <begin position="229"/>
        <end position="249"/>
    </location>
</feature>
<evidence type="ECO:0000256" key="1">
    <source>
        <dbReference type="SAM" id="Phobius"/>
    </source>
</evidence>
<feature type="transmembrane region" description="Helical" evidence="1">
    <location>
        <begin position="367"/>
        <end position="390"/>
    </location>
</feature>
<protein>
    <submittedName>
        <fullName evidence="3">Cytochrome b/b6 domain-containing protein</fullName>
    </submittedName>
</protein>
<keyword evidence="1" id="KW-1133">Transmembrane helix</keyword>
<feature type="transmembrane region" description="Helical" evidence="1">
    <location>
        <begin position="411"/>
        <end position="432"/>
    </location>
</feature>
<feature type="transmembrane region" description="Helical" evidence="1">
    <location>
        <begin position="121"/>
        <end position="139"/>
    </location>
</feature>
<reference evidence="3 4" key="1">
    <citation type="submission" date="2015-02" db="EMBL/GenBank/DDBJ databases">
        <title>Single-cell genomics of uncultivated deep-branching MTB reveals a conserved set of magnetosome genes.</title>
        <authorList>
            <person name="Kolinko S."/>
            <person name="Richter M."/>
            <person name="Glockner F.O."/>
            <person name="Brachmann A."/>
            <person name="Schuler D."/>
        </authorList>
    </citation>
    <scope>NUCLEOTIDE SEQUENCE [LARGE SCALE GENOMIC DNA]</scope>
    <source>
        <strain evidence="3">TM-1</strain>
    </source>
</reference>
<comment type="caution">
    <text evidence="3">The sequence shown here is derived from an EMBL/GenBank/DDBJ whole genome shotgun (WGS) entry which is preliminary data.</text>
</comment>
<evidence type="ECO:0000313" key="4">
    <source>
        <dbReference type="Proteomes" id="UP000033423"/>
    </source>
</evidence>
<dbReference type="AlphaFoldDB" id="A0A0F3GW68"/>
<evidence type="ECO:0000259" key="2">
    <source>
        <dbReference type="PROSITE" id="PS51002"/>
    </source>
</evidence>
<dbReference type="PANTHER" id="PTHR19271">
    <property type="entry name" value="CYTOCHROME B"/>
    <property type="match status" value="1"/>
</dbReference>
<dbReference type="PANTHER" id="PTHR19271:SF16">
    <property type="entry name" value="CYTOCHROME B"/>
    <property type="match status" value="1"/>
</dbReference>
<feature type="transmembrane region" description="Helical" evidence="1">
    <location>
        <begin position="151"/>
        <end position="171"/>
    </location>
</feature>
<sequence length="518" mass="58659">MNETEQSGLSKFTGNLKSIANTFVGSVFRDGAPTSDKARSSAIYNNFFMHIQGVKTHINTLRPSYTLGLGLMAFFLFVIVIGTGIFLMTYYNPSVENAFKSVKNINFVVFGGKVMRNLHKWAGEGMIIFVLLHMARVFFTGSYKNGREFNWVIGIVLLIMTYVINLTGYLLPWDQLSYWALVIVANIMQSPKELTDSLGITRFFDVATLSTEFFLAGLLPGKEALNRVYMFHVMILPMAMYVFIGIHFWRIRKDGGMSKPETFTITENDASYVLPPQKTGGIFTTHKTYGLMELAKGKTPAVDRDVENTVMSWPNLLIAELAVFMFTMAIALVYSYYIDAPLKEFANPLIPENPAKAPWYFLGLQELLSYSAFMGGVGLPGLSLLGLILIPYLDREQYNVGIWFTDKRGRLVALEAFIISVVVVIGMLVFAVKFGWLRNWFPDIPQIIITFINPGSLWVGFMIAWSLHVIKRTGSTRLGAMALFVMFLVSYVILTYFATELRGPNWEFYWSKDQWPIH</sequence>
<keyword evidence="1" id="KW-0472">Membrane</keyword>
<dbReference type="GO" id="GO:0009055">
    <property type="term" value="F:electron transfer activity"/>
    <property type="evidence" value="ECO:0007669"/>
    <property type="project" value="InterPro"/>
</dbReference>
<evidence type="ECO:0000313" key="3">
    <source>
        <dbReference type="EMBL" id="KJU86151.1"/>
    </source>
</evidence>
<feature type="transmembrane region" description="Helical" evidence="1">
    <location>
        <begin position="444"/>
        <end position="466"/>
    </location>
</feature>
<gene>
    <name evidence="3" type="ORF">MBAV_001651</name>
</gene>
<proteinExistence type="predicted"/>
<accession>A0A0F3GW68</accession>
<dbReference type="Proteomes" id="UP000033423">
    <property type="component" value="Unassembled WGS sequence"/>
</dbReference>
<dbReference type="Gene3D" id="1.20.810.10">
    <property type="entry name" value="Cytochrome Bc1 Complex, Chain C"/>
    <property type="match status" value="1"/>
</dbReference>
<feature type="domain" description="Cytochrome b/b6 N-terminal region profile" evidence="2">
    <location>
        <begin position="24"/>
        <end position="260"/>
    </location>
</feature>
<feature type="transmembrane region" description="Helical" evidence="1">
    <location>
        <begin position="478"/>
        <end position="498"/>
    </location>
</feature>
<dbReference type="SUPFAM" id="SSF81648">
    <property type="entry name" value="a domain/subunit of cytochrome bc1 complex (Ubiquinol-cytochrome c reductase)"/>
    <property type="match status" value="1"/>
</dbReference>
<dbReference type="GO" id="GO:0016491">
    <property type="term" value="F:oxidoreductase activity"/>
    <property type="evidence" value="ECO:0007669"/>
    <property type="project" value="InterPro"/>
</dbReference>
<name>A0A0F3GW68_9BACT</name>
<keyword evidence="1" id="KW-0812">Transmembrane</keyword>
<keyword evidence="4" id="KW-1185">Reference proteome</keyword>
<dbReference type="EMBL" id="LACI01000723">
    <property type="protein sequence ID" value="KJU86151.1"/>
    <property type="molecule type" value="Genomic_DNA"/>
</dbReference>
<feature type="transmembrane region" description="Helical" evidence="1">
    <location>
        <begin position="65"/>
        <end position="91"/>
    </location>
</feature>
<feature type="transmembrane region" description="Helical" evidence="1">
    <location>
        <begin position="316"/>
        <end position="337"/>
    </location>
</feature>
<dbReference type="InterPro" id="IPR036150">
    <property type="entry name" value="Cyt_b/b6_C_sf"/>
</dbReference>
<dbReference type="InterPro" id="IPR005797">
    <property type="entry name" value="Cyt_b/b6_N"/>
</dbReference>
<dbReference type="GO" id="GO:0016020">
    <property type="term" value="C:membrane"/>
    <property type="evidence" value="ECO:0007669"/>
    <property type="project" value="InterPro"/>
</dbReference>
<dbReference type="GO" id="GO:0022904">
    <property type="term" value="P:respiratory electron transport chain"/>
    <property type="evidence" value="ECO:0007669"/>
    <property type="project" value="InterPro"/>
</dbReference>
<dbReference type="InterPro" id="IPR016174">
    <property type="entry name" value="Di-haem_cyt_TM"/>
</dbReference>
<dbReference type="PROSITE" id="PS51002">
    <property type="entry name" value="CYTB_NTER"/>
    <property type="match status" value="1"/>
</dbReference>